<keyword evidence="5 13" id="KW-0812">Transmembrane</keyword>
<keyword evidence="4" id="KW-0633">Potassium transport</keyword>
<keyword evidence="11" id="KW-0407">Ion channel</keyword>
<evidence type="ECO:0000256" key="5">
    <source>
        <dbReference type="ARBA" id="ARBA00022692"/>
    </source>
</evidence>
<keyword evidence="9" id="KW-0406">Ion transport</keyword>
<gene>
    <name evidence="14" type="ORF">ACEZDE_20485</name>
</gene>
<feature type="transmembrane region" description="Helical" evidence="13">
    <location>
        <begin position="90"/>
        <end position="108"/>
    </location>
</feature>
<evidence type="ECO:0000256" key="1">
    <source>
        <dbReference type="ARBA" id="ARBA00004141"/>
    </source>
</evidence>
<evidence type="ECO:0000256" key="7">
    <source>
        <dbReference type="ARBA" id="ARBA00022958"/>
    </source>
</evidence>
<evidence type="ECO:0000256" key="11">
    <source>
        <dbReference type="ARBA" id="ARBA00023303"/>
    </source>
</evidence>
<evidence type="ECO:0000313" key="15">
    <source>
        <dbReference type="Proteomes" id="UP001592531"/>
    </source>
</evidence>
<comment type="catalytic activity">
    <reaction evidence="12">
        <text>K(+)(in) = K(+)(out)</text>
        <dbReference type="Rhea" id="RHEA:29463"/>
        <dbReference type="ChEBI" id="CHEBI:29103"/>
    </reaction>
</comment>
<feature type="transmembrane region" description="Helical" evidence="13">
    <location>
        <begin position="120"/>
        <end position="142"/>
    </location>
</feature>
<keyword evidence="7" id="KW-0630">Potassium</keyword>
<feature type="transmembrane region" description="Helical" evidence="13">
    <location>
        <begin position="15"/>
        <end position="34"/>
    </location>
</feature>
<organism evidence="14 15">
    <name type="scientific">Streptacidiphilus cavernicola</name>
    <dbReference type="NCBI Taxonomy" id="3342716"/>
    <lineage>
        <taxon>Bacteria</taxon>
        <taxon>Bacillati</taxon>
        <taxon>Actinomycetota</taxon>
        <taxon>Actinomycetes</taxon>
        <taxon>Kitasatosporales</taxon>
        <taxon>Streptomycetaceae</taxon>
        <taxon>Streptacidiphilus</taxon>
    </lineage>
</organism>
<dbReference type="PANTHER" id="PTHR31462:SF5">
    <property type="entry name" value="ENDOSOMAL_LYSOSOMAL PROTON CHANNEL TMEM175"/>
    <property type="match status" value="1"/>
</dbReference>
<reference evidence="14 15" key="1">
    <citation type="submission" date="2024-09" db="EMBL/GenBank/DDBJ databases">
        <authorList>
            <person name="Lee S.D."/>
        </authorList>
    </citation>
    <scope>NUCLEOTIDE SEQUENCE [LARGE SCALE GENOMIC DNA]</scope>
    <source>
        <strain evidence="14 15">N8-3</strain>
    </source>
</reference>
<evidence type="ECO:0000256" key="2">
    <source>
        <dbReference type="ARBA" id="ARBA00006920"/>
    </source>
</evidence>
<accession>A0ABV6VZ18</accession>
<dbReference type="EMBL" id="JBHFAB010000015">
    <property type="protein sequence ID" value="MFC1418989.1"/>
    <property type="molecule type" value="Genomic_DNA"/>
</dbReference>
<evidence type="ECO:0000313" key="14">
    <source>
        <dbReference type="EMBL" id="MFC1418989.1"/>
    </source>
</evidence>
<comment type="similarity">
    <text evidence="2">Belongs to the TMEM175 family.</text>
</comment>
<evidence type="ECO:0000256" key="10">
    <source>
        <dbReference type="ARBA" id="ARBA00023136"/>
    </source>
</evidence>
<evidence type="ECO:0000256" key="12">
    <source>
        <dbReference type="ARBA" id="ARBA00034430"/>
    </source>
</evidence>
<evidence type="ECO:0000256" key="8">
    <source>
        <dbReference type="ARBA" id="ARBA00022989"/>
    </source>
</evidence>
<comment type="caution">
    <text evidence="14">The sequence shown here is derived from an EMBL/GenBank/DDBJ whole genome shotgun (WGS) entry which is preliminary data.</text>
</comment>
<proteinExistence type="inferred from homology"/>
<keyword evidence="15" id="KW-1185">Reference proteome</keyword>
<comment type="subcellular location">
    <subcellularLocation>
        <location evidence="1">Membrane</location>
        <topology evidence="1">Multi-pass membrane protein</topology>
    </subcellularLocation>
</comment>
<keyword evidence="8 13" id="KW-1133">Transmembrane helix</keyword>
<evidence type="ECO:0000256" key="9">
    <source>
        <dbReference type="ARBA" id="ARBA00023065"/>
    </source>
</evidence>
<dbReference type="Proteomes" id="UP001592531">
    <property type="component" value="Unassembled WGS sequence"/>
</dbReference>
<keyword evidence="6" id="KW-0631">Potassium channel</keyword>
<evidence type="ECO:0000256" key="6">
    <source>
        <dbReference type="ARBA" id="ARBA00022826"/>
    </source>
</evidence>
<evidence type="ECO:0000256" key="13">
    <source>
        <dbReference type="SAM" id="Phobius"/>
    </source>
</evidence>
<keyword evidence="10 13" id="KW-0472">Membrane</keyword>
<dbReference type="PANTHER" id="PTHR31462">
    <property type="entry name" value="ENDOSOMAL/LYSOSOMAL POTASSIUM CHANNEL TMEM175"/>
    <property type="match status" value="1"/>
</dbReference>
<evidence type="ECO:0000256" key="4">
    <source>
        <dbReference type="ARBA" id="ARBA00022538"/>
    </source>
</evidence>
<evidence type="ECO:0000256" key="3">
    <source>
        <dbReference type="ARBA" id="ARBA00022448"/>
    </source>
</evidence>
<dbReference type="Pfam" id="PF06736">
    <property type="entry name" value="TMEM175"/>
    <property type="match status" value="1"/>
</dbReference>
<protein>
    <submittedName>
        <fullName evidence="14">TMEM175 family protein</fullName>
    </submittedName>
</protein>
<name>A0ABV6VZ18_9ACTN</name>
<sequence>MADDRPEDPRAADRLIAFSDAVVAIAMTLLALELPVPSGDTAAELWASARHNQGHYLAFLISFVVIAAAWQQHHRVFDRLRRVDSRLRSLNMLWLLMIVLNPFATKLLTTEGHDSLTANALRWSFYALLQTLAATLMLAMVFHMDEQSLQGPDASPTLVPDTRQQCFGVMIGFGASIPVFFATKYGWLLWIATPWLIKGTRALRESRDARGGAE</sequence>
<feature type="transmembrane region" description="Helical" evidence="13">
    <location>
        <begin position="54"/>
        <end position="70"/>
    </location>
</feature>
<keyword evidence="3" id="KW-0813">Transport</keyword>
<dbReference type="InterPro" id="IPR010617">
    <property type="entry name" value="TMEM175-like"/>
</dbReference>